<sequence>MKRFLLGTVNTISQTTGTNAIAAPPKKKSYADSSASALLLTEGCLMSLPLALLTQVYKVLTIIPKL</sequence>
<evidence type="ECO:0000313" key="2">
    <source>
        <dbReference type="Proteomes" id="UP000281553"/>
    </source>
</evidence>
<dbReference type="EMBL" id="UYRU01046499">
    <property type="protein sequence ID" value="VDN09153.1"/>
    <property type="molecule type" value="Genomic_DNA"/>
</dbReference>
<keyword evidence="2" id="KW-1185">Reference proteome</keyword>
<proteinExistence type="predicted"/>
<accession>A0A3P7LEY4</accession>
<reference evidence="1 2" key="1">
    <citation type="submission" date="2018-11" db="EMBL/GenBank/DDBJ databases">
        <authorList>
            <consortium name="Pathogen Informatics"/>
        </authorList>
    </citation>
    <scope>NUCLEOTIDE SEQUENCE [LARGE SCALE GENOMIC DNA]</scope>
</reference>
<evidence type="ECO:0000313" key="1">
    <source>
        <dbReference type="EMBL" id="VDN09153.1"/>
    </source>
</evidence>
<protein>
    <submittedName>
        <fullName evidence="1">Uncharacterized protein</fullName>
    </submittedName>
</protein>
<dbReference type="Proteomes" id="UP000281553">
    <property type="component" value="Unassembled WGS sequence"/>
</dbReference>
<organism evidence="1 2">
    <name type="scientific">Dibothriocephalus latus</name>
    <name type="common">Fish tapeworm</name>
    <name type="synonym">Diphyllobothrium latum</name>
    <dbReference type="NCBI Taxonomy" id="60516"/>
    <lineage>
        <taxon>Eukaryota</taxon>
        <taxon>Metazoa</taxon>
        <taxon>Spiralia</taxon>
        <taxon>Lophotrochozoa</taxon>
        <taxon>Platyhelminthes</taxon>
        <taxon>Cestoda</taxon>
        <taxon>Eucestoda</taxon>
        <taxon>Diphyllobothriidea</taxon>
        <taxon>Diphyllobothriidae</taxon>
        <taxon>Dibothriocephalus</taxon>
    </lineage>
</organism>
<dbReference type="AlphaFoldDB" id="A0A3P7LEY4"/>
<gene>
    <name evidence="1" type="ORF">DILT_LOCUS4984</name>
</gene>
<name>A0A3P7LEY4_DIBLA</name>